<keyword evidence="1" id="KW-0175">Coiled coil</keyword>
<dbReference type="PANTHER" id="PTHR31099">
    <property type="entry name" value="OS06G0165300 PROTEIN"/>
    <property type="match status" value="1"/>
</dbReference>
<feature type="coiled-coil region" evidence="1">
    <location>
        <begin position="412"/>
        <end position="485"/>
    </location>
</feature>
<dbReference type="EMBL" id="JACBKZ010000014">
    <property type="protein sequence ID" value="KAF5932588.1"/>
    <property type="molecule type" value="Genomic_DNA"/>
</dbReference>
<evidence type="ECO:0000313" key="3">
    <source>
        <dbReference type="EMBL" id="KAF5932588.1"/>
    </source>
</evidence>
<comment type="caution">
    <text evidence="3">The sequence shown here is derived from an EMBL/GenBank/DDBJ whole genome shotgun (WGS) entry which is preliminary data.</text>
</comment>
<reference evidence="3 4" key="2">
    <citation type="submission" date="2020-07" db="EMBL/GenBank/DDBJ databases">
        <title>Genome assembly of wild tea tree DASZ reveals pedigree and selection history of tea varieties.</title>
        <authorList>
            <person name="Zhang W."/>
        </authorList>
    </citation>
    <scope>NUCLEOTIDE SEQUENCE [LARGE SCALE GENOMIC DNA]</scope>
    <source>
        <strain evidence="4">cv. G240</strain>
        <tissue evidence="3">Leaf</tissue>
    </source>
</reference>
<evidence type="ECO:0000313" key="4">
    <source>
        <dbReference type="Proteomes" id="UP000593564"/>
    </source>
</evidence>
<keyword evidence="4" id="KW-1185">Reference proteome</keyword>
<dbReference type="Proteomes" id="UP000593564">
    <property type="component" value="Unassembled WGS sequence"/>
</dbReference>
<accession>A0A7J7FYD0</accession>
<feature type="region of interest" description="Disordered" evidence="2">
    <location>
        <begin position="262"/>
        <end position="326"/>
    </location>
</feature>
<protein>
    <submittedName>
        <fullName evidence="3">Uncharacterized protein</fullName>
    </submittedName>
</protein>
<dbReference type="AlphaFoldDB" id="A0A7J7FYD0"/>
<dbReference type="PANTHER" id="PTHR31099:SF28">
    <property type="entry name" value="F5J5.12"/>
    <property type="match status" value="1"/>
</dbReference>
<evidence type="ECO:0000256" key="2">
    <source>
        <dbReference type="SAM" id="MobiDB-lite"/>
    </source>
</evidence>
<sequence>MGKYRYLVETPGGLAEFRNDYQIPDDVQLVLAEKGITPWENEGFVPFTLQSIIETGLRFPVQPLICEFLRQTRLCPTQLSTNTYRIIMGIAALNHQTGLNLGLAEIFHQYSIGSKNAGWVYYLRIRRRREKIIKHTPDKDLNDDDFFWVSGNFEDFQAQIPGRPINWKMGEPDFAHLRSLYSYPNLAVLRAALRCQERSWAKLLNFEPTYRYSGRRKARVTDFLLEEAPEPDLTLPEIRLVPLTAEEEMAKKSRVRALLTETTRPEPAPPSQPQPAVVALPSHQPSSSRRTKRARTAETEQVLVDEEQAIQPSLPPSPQPESSDRTIGCWAPKLTFNDRDVLDTDSVVAEKDHLLAINLAKSVCLPKDMEHHQKQLTTELKSIRKLLCQAIQKNQITHKKVLELRKVTRQAVAEAEAKSAELVEARKELAELRGEVGRLTEMASSAEAEKQKTAIVLKDKYLRELVKLERKKDAEMKEKAKEADKQGFKRAEGAYAKQCNAAKELFFKCGWRGAVEKLGHDPQTEVFNPPAYFIPNSLMEYATAMQQQFLEGSDDEDSDEDSAPEDTAVVNADQVVRSEPMVEDLTLDQPSETVAPAETILPSENVVAPETGLRVDADAAFDAEIDELFS</sequence>
<proteinExistence type="predicted"/>
<name>A0A7J7FYD0_CAMSI</name>
<reference evidence="4" key="1">
    <citation type="journal article" date="2020" name="Nat. Commun.">
        <title>Genome assembly of wild tea tree DASZ reveals pedigree and selection history of tea varieties.</title>
        <authorList>
            <person name="Zhang W."/>
            <person name="Zhang Y."/>
            <person name="Qiu H."/>
            <person name="Guo Y."/>
            <person name="Wan H."/>
            <person name="Zhang X."/>
            <person name="Scossa F."/>
            <person name="Alseekh S."/>
            <person name="Zhang Q."/>
            <person name="Wang P."/>
            <person name="Xu L."/>
            <person name="Schmidt M.H."/>
            <person name="Jia X."/>
            <person name="Li D."/>
            <person name="Zhu A."/>
            <person name="Guo F."/>
            <person name="Chen W."/>
            <person name="Ni D."/>
            <person name="Usadel B."/>
            <person name="Fernie A.R."/>
            <person name="Wen W."/>
        </authorList>
    </citation>
    <scope>NUCLEOTIDE SEQUENCE [LARGE SCALE GENOMIC DNA]</scope>
    <source>
        <strain evidence="4">cv. G240</strain>
    </source>
</reference>
<organism evidence="3 4">
    <name type="scientific">Camellia sinensis</name>
    <name type="common">Tea plant</name>
    <name type="synonym">Thea sinensis</name>
    <dbReference type="NCBI Taxonomy" id="4442"/>
    <lineage>
        <taxon>Eukaryota</taxon>
        <taxon>Viridiplantae</taxon>
        <taxon>Streptophyta</taxon>
        <taxon>Embryophyta</taxon>
        <taxon>Tracheophyta</taxon>
        <taxon>Spermatophyta</taxon>
        <taxon>Magnoliopsida</taxon>
        <taxon>eudicotyledons</taxon>
        <taxon>Gunneridae</taxon>
        <taxon>Pentapetalae</taxon>
        <taxon>asterids</taxon>
        <taxon>Ericales</taxon>
        <taxon>Theaceae</taxon>
        <taxon>Camellia</taxon>
    </lineage>
</organism>
<gene>
    <name evidence="3" type="ORF">HYC85_028759</name>
</gene>
<evidence type="ECO:0000256" key="1">
    <source>
        <dbReference type="SAM" id="Coils"/>
    </source>
</evidence>